<keyword evidence="2" id="KW-0489">Methyltransferase</keyword>
<dbReference type="Gene3D" id="3.40.50.150">
    <property type="entry name" value="Vaccinia Virus protein VP39"/>
    <property type="match status" value="1"/>
</dbReference>
<dbReference type="InterPro" id="IPR013216">
    <property type="entry name" value="Methyltransf_11"/>
</dbReference>
<keyword evidence="2" id="KW-0808">Transferase</keyword>
<dbReference type="PANTHER" id="PTHR42912">
    <property type="entry name" value="METHYLTRANSFERASE"/>
    <property type="match status" value="1"/>
</dbReference>
<reference evidence="2 3" key="1">
    <citation type="submission" date="2023-08" db="EMBL/GenBank/DDBJ databases">
        <title>Whole-genome sequencing of halo(alkali)philic microorganisms from hypersaline lakes.</title>
        <authorList>
            <person name="Sorokin D.Y."/>
            <person name="Abbas B."/>
            <person name="Merkel A.Y."/>
        </authorList>
    </citation>
    <scope>NUCLEOTIDE SEQUENCE [LARGE SCALE GENOMIC DNA]</scope>
    <source>
        <strain evidence="2 3">AB-CW4</strain>
    </source>
</reference>
<dbReference type="SUPFAM" id="SSF53335">
    <property type="entry name" value="S-adenosyl-L-methionine-dependent methyltransferases"/>
    <property type="match status" value="1"/>
</dbReference>
<dbReference type="GO" id="GO:0032259">
    <property type="term" value="P:methylation"/>
    <property type="evidence" value="ECO:0007669"/>
    <property type="project" value="UniProtKB-KW"/>
</dbReference>
<evidence type="ECO:0000313" key="2">
    <source>
        <dbReference type="EMBL" id="MDQ2068611.1"/>
    </source>
</evidence>
<dbReference type="Pfam" id="PF08241">
    <property type="entry name" value="Methyltransf_11"/>
    <property type="match status" value="1"/>
</dbReference>
<dbReference type="CDD" id="cd02440">
    <property type="entry name" value="AdoMet_MTases"/>
    <property type="match status" value="1"/>
</dbReference>
<gene>
    <name evidence="2" type="ORF">RBH19_01830</name>
</gene>
<dbReference type="GO" id="GO:0008168">
    <property type="term" value="F:methyltransferase activity"/>
    <property type="evidence" value="ECO:0007669"/>
    <property type="project" value="UniProtKB-KW"/>
</dbReference>
<proteinExistence type="predicted"/>
<dbReference type="Proteomes" id="UP001239019">
    <property type="component" value="Unassembled WGS sequence"/>
</dbReference>
<sequence length="294" mass="33830">MKERSHRTPERVDWANVELPETWADRMTRHPLSALINMLRHPFRKRRKIVLPEDLPGRDRIPKYALLEFHHLPNGNYSDRVSRGYITGFERSMLGAMPWLRGRIAEDLADHDVVLDIGSGGGKTVNHLRSKGHSEVWGLEPSPYLLRHACRDYPEDRFVQGVMEDIPFGSEYFDAVSVSFVLHEMPPHYIRKGLAEIWRVLKPGGRLLVGEPSPAHYRSGLLEAIQRWGWRGLYFRTLSRKLHEPYIRAWHGMDFAAALEAQGFKVLTVDEGMPVKYWVIEKTDAAENPAPSPP</sequence>
<dbReference type="InterPro" id="IPR050508">
    <property type="entry name" value="Methyltransf_Superfamily"/>
</dbReference>
<evidence type="ECO:0000313" key="3">
    <source>
        <dbReference type="Proteomes" id="UP001239019"/>
    </source>
</evidence>
<comment type="caution">
    <text evidence="2">The sequence shown here is derived from an EMBL/GenBank/DDBJ whole genome shotgun (WGS) entry which is preliminary data.</text>
</comment>
<dbReference type="RefSeq" id="WP_306727093.1">
    <property type="nucleotide sequence ID" value="NZ_JAVDDT010000001.1"/>
</dbReference>
<dbReference type="InterPro" id="IPR029063">
    <property type="entry name" value="SAM-dependent_MTases_sf"/>
</dbReference>
<name>A0ABU0W3P6_9GAMM</name>
<evidence type="ECO:0000259" key="1">
    <source>
        <dbReference type="Pfam" id="PF08241"/>
    </source>
</evidence>
<organism evidence="2 3">
    <name type="scientific">Natronospira bacteriovora</name>
    <dbReference type="NCBI Taxonomy" id="3069753"/>
    <lineage>
        <taxon>Bacteria</taxon>
        <taxon>Pseudomonadati</taxon>
        <taxon>Pseudomonadota</taxon>
        <taxon>Gammaproteobacteria</taxon>
        <taxon>Natronospirales</taxon>
        <taxon>Natronospiraceae</taxon>
        <taxon>Natronospira</taxon>
    </lineage>
</organism>
<dbReference type="EC" id="2.1.-.-" evidence="2"/>
<accession>A0ABU0W3P6</accession>
<keyword evidence="3" id="KW-1185">Reference proteome</keyword>
<protein>
    <submittedName>
        <fullName evidence="2">Class I SAM-dependent methyltransferase</fullName>
        <ecNumber evidence="2">2.1.-.-</ecNumber>
    </submittedName>
</protein>
<dbReference type="EMBL" id="JAVDDT010000001">
    <property type="protein sequence ID" value="MDQ2068611.1"/>
    <property type="molecule type" value="Genomic_DNA"/>
</dbReference>
<feature type="domain" description="Methyltransferase type 11" evidence="1">
    <location>
        <begin position="115"/>
        <end position="209"/>
    </location>
</feature>